<keyword evidence="6" id="KW-0012">Acyltransferase</keyword>
<gene>
    <name evidence="7" type="primary">lpxP_2</name>
    <name evidence="7" type="ORF">GAK30_01174</name>
</gene>
<evidence type="ECO:0000256" key="4">
    <source>
        <dbReference type="ARBA" id="ARBA00022679"/>
    </source>
</evidence>
<keyword evidence="2" id="KW-1003">Cell membrane</keyword>
<dbReference type="Pfam" id="PF03279">
    <property type="entry name" value="Lip_A_acyltrans"/>
    <property type="match status" value="1"/>
</dbReference>
<sequence>MTTRLLIVFLRALGLLPLSWVRGFGWLVGRVLFLFLVKRRHIARTNLKLCFPEKSEAEREAIAKDVFVNFCQSSLDRGWLWHASPRTLEKRLKFSGDVDALRGDTPTIAFCPHFFGLDAGAVALSLWIPRDYITIYSRQLDGVADEWIKAGRLRFGSVKLLARDEGVKPIVSLLRKGGFLYLLPDMDFGRSESLFVPFFGVPTATVPSLSRFSRLGRAQVISLIARLTPTGYDIHISPVWPDFPTDDAEADTARMNQALEAEIRQSPSQYYWVHKRFKTRPEGDAGFY</sequence>
<organism evidence="7 8">
    <name type="scientific">Paracidovorax wautersii</name>
    <dbReference type="NCBI Taxonomy" id="1177982"/>
    <lineage>
        <taxon>Bacteria</taxon>
        <taxon>Pseudomonadati</taxon>
        <taxon>Pseudomonadota</taxon>
        <taxon>Betaproteobacteria</taxon>
        <taxon>Burkholderiales</taxon>
        <taxon>Comamonadaceae</taxon>
        <taxon>Paracidovorax</taxon>
    </lineage>
</organism>
<proteinExistence type="predicted"/>
<dbReference type="GO" id="GO:0016746">
    <property type="term" value="F:acyltransferase activity"/>
    <property type="evidence" value="ECO:0007669"/>
    <property type="project" value="UniProtKB-KW"/>
</dbReference>
<comment type="caution">
    <text evidence="7">The sequence shown here is derived from an EMBL/GenBank/DDBJ whole genome shotgun (WGS) entry which is preliminary data.</text>
</comment>
<dbReference type="PIRSF" id="PIRSF026649">
    <property type="entry name" value="MsbB"/>
    <property type="match status" value="1"/>
</dbReference>
<dbReference type="PANTHER" id="PTHR30606">
    <property type="entry name" value="LIPID A BIOSYNTHESIS LAUROYL ACYLTRANSFERASE"/>
    <property type="match status" value="1"/>
</dbReference>
<evidence type="ECO:0000313" key="8">
    <source>
        <dbReference type="Proteomes" id="UP000461670"/>
    </source>
</evidence>
<dbReference type="GO" id="GO:0005886">
    <property type="term" value="C:plasma membrane"/>
    <property type="evidence" value="ECO:0007669"/>
    <property type="project" value="UniProtKB-SubCell"/>
</dbReference>
<evidence type="ECO:0000256" key="1">
    <source>
        <dbReference type="ARBA" id="ARBA00004533"/>
    </source>
</evidence>
<comment type="subcellular location">
    <subcellularLocation>
        <location evidence="1">Cell inner membrane</location>
    </subcellularLocation>
</comment>
<keyword evidence="3" id="KW-0997">Cell inner membrane</keyword>
<dbReference type="Proteomes" id="UP000461670">
    <property type="component" value="Unassembled WGS sequence"/>
</dbReference>
<keyword evidence="5" id="KW-0472">Membrane</keyword>
<evidence type="ECO:0000256" key="6">
    <source>
        <dbReference type="ARBA" id="ARBA00023315"/>
    </source>
</evidence>
<evidence type="ECO:0000256" key="3">
    <source>
        <dbReference type="ARBA" id="ARBA00022519"/>
    </source>
</evidence>
<accession>A0A7V8FQI2</accession>
<dbReference type="PANTHER" id="PTHR30606:SF9">
    <property type="entry name" value="LIPID A BIOSYNTHESIS LAUROYLTRANSFERASE"/>
    <property type="match status" value="1"/>
</dbReference>
<protein>
    <submittedName>
        <fullName evidence="7">Lipid A biosynthesis palmitoleoyltransferase</fullName>
    </submittedName>
</protein>
<dbReference type="AlphaFoldDB" id="A0A7V8FQI2"/>
<evidence type="ECO:0000313" key="7">
    <source>
        <dbReference type="EMBL" id="KAF1022390.1"/>
    </source>
</evidence>
<dbReference type="CDD" id="cd07984">
    <property type="entry name" value="LPLAT_LABLAT-like"/>
    <property type="match status" value="1"/>
</dbReference>
<evidence type="ECO:0000256" key="5">
    <source>
        <dbReference type="ARBA" id="ARBA00023136"/>
    </source>
</evidence>
<reference evidence="8" key="1">
    <citation type="journal article" date="2020" name="MBio">
        <title>Horizontal gene transfer to a defensive symbiont with a reduced genome amongst a multipartite beetle microbiome.</title>
        <authorList>
            <person name="Waterworth S.C."/>
            <person name="Florez L.V."/>
            <person name="Rees E.R."/>
            <person name="Hertweck C."/>
            <person name="Kaltenpoth M."/>
            <person name="Kwan J.C."/>
        </authorList>
    </citation>
    <scope>NUCLEOTIDE SEQUENCE [LARGE SCALE GENOMIC DNA]</scope>
</reference>
<keyword evidence="4 7" id="KW-0808">Transferase</keyword>
<evidence type="ECO:0000256" key="2">
    <source>
        <dbReference type="ARBA" id="ARBA00022475"/>
    </source>
</evidence>
<dbReference type="InterPro" id="IPR004960">
    <property type="entry name" value="LipA_acyltrans"/>
</dbReference>
<dbReference type="EMBL" id="WNDQ01000012">
    <property type="protein sequence ID" value="KAF1022390.1"/>
    <property type="molecule type" value="Genomic_DNA"/>
</dbReference>
<name>A0A7V8FQI2_9BURK</name>
<dbReference type="GO" id="GO:0009247">
    <property type="term" value="P:glycolipid biosynthetic process"/>
    <property type="evidence" value="ECO:0007669"/>
    <property type="project" value="UniProtKB-ARBA"/>
</dbReference>